<keyword evidence="6" id="KW-1185">Reference proteome</keyword>
<dbReference type="Gene3D" id="3.30.565.40">
    <property type="entry name" value="Fervidobacterium nodosum Rt17-B1 like"/>
    <property type="match status" value="1"/>
</dbReference>
<reference evidence="4 6" key="3">
    <citation type="submission" date="2016-10" db="EMBL/GenBank/DDBJ databases">
        <authorList>
            <person name="Varghese N."/>
            <person name="Submissions S."/>
        </authorList>
    </citation>
    <scope>NUCLEOTIDE SEQUENCE [LARGE SCALE GENOMIC DNA]</scope>
    <source>
        <strain evidence="4 6">ATCC 33218</strain>
    </source>
</reference>
<sequence>MRRSICVTALIFFSICTWASNLQTVTIKKETPEMDLQIKYPQGFAEKSIDAAVLNLVTVLQKGDTPSSDAKLPDDTPGKSSLYIDYKTVFHHAHAVSLLFSISAYSRGAAHPANSVRTLNFLNGQEIAMEQLFKPKSNFLSKIAEISRATLTKKKISDNDWIKKGTEPTSENYRNWLFNQQGITIVFDTYQVAAYVYGPQKVEISKAELNGLLRPEIVNSVWGNR</sequence>
<reference evidence="3" key="1">
    <citation type="submission" date="2014-09" db="EMBL/GenBank/DDBJ databases">
        <authorList>
            <person name="GOMEZ-VALERO Laura"/>
        </authorList>
    </citation>
    <scope>NUCLEOTIDE SEQUENCE</scope>
    <source>
        <strain evidence="3">ATCC33218</strain>
    </source>
</reference>
<keyword evidence="1" id="KW-0732">Signal</keyword>
<protein>
    <recommendedName>
        <fullName evidence="2">DUF3298 domain-containing protein</fullName>
    </recommendedName>
</protein>
<evidence type="ECO:0000313" key="6">
    <source>
        <dbReference type="Proteomes" id="UP000182998"/>
    </source>
</evidence>
<feature type="signal peptide" evidence="1">
    <location>
        <begin position="1"/>
        <end position="19"/>
    </location>
</feature>
<organism evidence="3 5">
    <name type="scientific">Legionella micdadei</name>
    <name type="common">Tatlockia micdadei</name>
    <dbReference type="NCBI Taxonomy" id="451"/>
    <lineage>
        <taxon>Bacteria</taxon>
        <taxon>Pseudomonadati</taxon>
        <taxon>Pseudomonadota</taxon>
        <taxon>Gammaproteobacteria</taxon>
        <taxon>Legionellales</taxon>
        <taxon>Legionellaceae</taxon>
        <taxon>Legionella</taxon>
    </lineage>
</organism>
<name>A0A098GJP3_LEGMI</name>
<dbReference type="InterPro" id="IPR037126">
    <property type="entry name" value="PdaC/RsiV-like_sf"/>
</dbReference>
<dbReference type="HOGENOM" id="CLU_1229452_0_0_6"/>
<dbReference type="RefSeq" id="WP_045099904.1">
    <property type="nucleotide sequence ID" value="NZ_CP020614.1"/>
</dbReference>
<dbReference type="InterPro" id="IPR021729">
    <property type="entry name" value="DUF3298"/>
</dbReference>
<dbReference type="KEGG" id="tmc:LMI_2447"/>
<dbReference type="AlphaFoldDB" id="A0A098GJP3"/>
<feature type="chain" id="PRO_5009750867" description="DUF3298 domain-containing protein" evidence="1">
    <location>
        <begin position="20"/>
        <end position="225"/>
    </location>
</feature>
<evidence type="ECO:0000259" key="2">
    <source>
        <dbReference type="Pfam" id="PF11738"/>
    </source>
</evidence>
<evidence type="ECO:0000256" key="1">
    <source>
        <dbReference type="SAM" id="SignalP"/>
    </source>
</evidence>
<dbReference type="Gene3D" id="3.90.640.20">
    <property type="entry name" value="Heat-shock cognate protein, ATPase"/>
    <property type="match status" value="1"/>
</dbReference>
<dbReference type="EMBL" id="FMVN01000005">
    <property type="protein sequence ID" value="SCY21236.1"/>
    <property type="molecule type" value="Genomic_DNA"/>
</dbReference>
<feature type="domain" description="DUF3298" evidence="2">
    <location>
        <begin position="131"/>
        <end position="205"/>
    </location>
</feature>
<evidence type="ECO:0000313" key="5">
    <source>
        <dbReference type="Proteomes" id="UP000032414"/>
    </source>
</evidence>
<dbReference type="OrthoDB" id="5637at2"/>
<evidence type="ECO:0000313" key="3">
    <source>
        <dbReference type="EMBL" id="CEG61711.1"/>
    </source>
</evidence>
<dbReference type="PATRIC" id="fig|451.8.peg.2811"/>
<accession>A0A098GJP3</accession>
<dbReference type="EMBL" id="LN614830">
    <property type="protein sequence ID" value="CEG61711.1"/>
    <property type="molecule type" value="Genomic_DNA"/>
</dbReference>
<dbReference type="Pfam" id="PF11738">
    <property type="entry name" value="DUF3298"/>
    <property type="match status" value="1"/>
</dbReference>
<reference evidence="5" key="2">
    <citation type="submission" date="2014-09" db="EMBL/GenBank/DDBJ databases">
        <authorList>
            <person name="Gomez-Valero L."/>
        </authorList>
    </citation>
    <scope>NUCLEOTIDE SEQUENCE [LARGE SCALE GENOMIC DNA]</scope>
    <source>
        <strain evidence="5">ATCC33218</strain>
    </source>
</reference>
<dbReference type="Proteomes" id="UP000032414">
    <property type="component" value="Chromosome I"/>
</dbReference>
<gene>
    <name evidence="3" type="ORF">LMI_2447</name>
    <name evidence="4" type="ORF">SAMN02982997_01088</name>
</gene>
<proteinExistence type="predicted"/>
<dbReference type="STRING" id="451.B6N58_03955"/>
<dbReference type="Proteomes" id="UP000182998">
    <property type="component" value="Unassembled WGS sequence"/>
</dbReference>
<evidence type="ECO:0000313" key="4">
    <source>
        <dbReference type="EMBL" id="SCY21236.1"/>
    </source>
</evidence>